<evidence type="ECO:0000313" key="2">
    <source>
        <dbReference type="Proteomes" id="UP000769157"/>
    </source>
</evidence>
<evidence type="ECO:0000313" key="1">
    <source>
        <dbReference type="EMBL" id="KAH3662436.1"/>
    </source>
</evidence>
<organism evidence="1 2">
    <name type="scientific">Ogataea philodendri</name>
    <dbReference type="NCBI Taxonomy" id="1378263"/>
    <lineage>
        <taxon>Eukaryota</taxon>
        <taxon>Fungi</taxon>
        <taxon>Dikarya</taxon>
        <taxon>Ascomycota</taxon>
        <taxon>Saccharomycotina</taxon>
        <taxon>Pichiomycetes</taxon>
        <taxon>Pichiales</taxon>
        <taxon>Pichiaceae</taxon>
        <taxon>Ogataea</taxon>
    </lineage>
</organism>
<reference evidence="1" key="1">
    <citation type="journal article" date="2021" name="Open Biol.">
        <title>Shared evolutionary footprints suggest mitochondrial oxidative damage underlies multiple complex I losses in fungi.</title>
        <authorList>
            <person name="Schikora-Tamarit M.A."/>
            <person name="Marcet-Houben M."/>
            <person name="Nosek J."/>
            <person name="Gabaldon T."/>
        </authorList>
    </citation>
    <scope>NUCLEOTIDE SEQUENCE</scope>
    <source>
        <strain evidence="1">CBS6075</strain>
    </source>
</reference>
<dbReference type="AlphaFoldDB" id="A0A9P8T272"/>
<accession>A0A9P8T272</accession>
<reference evidence="1" key="2">
    <citation type="submission" date="2021-01" db="EMBL/GenBank/DDBJ databases">
        <authorList>
            <person name="Schikora-Tamarit M.A."/>
        </authorList>
    </citation>
    <scope>NUCLEOTIDE SEQUENCE</scope>
    <source>
        <strain evidence="1">CBS6075</strain>
    </source>
</reference>
<keyword evidence="2" id="KW-1185">Reference proteome</keyword>
<name>A0A9P8T272_9ASCO</name>
<gene>
    <name evidence="1" type="ORF">OGAPHI_005688</name>
</gene>
<dbReference type="GeneID" id="70237652"/>
<proteinExistence type="predicted"/>
<dbReference type="EMBL" id="JAEUBE010000378">
    <property type="protein sequence ID" value="KAH3662436.1"/>
    <property type="molecule type" value="Genomic_DNA"/>
</dbReference>
<protein>
    <submittedName>
        <fullName evidence="1">Uncharacterized protein</fullName>
    </submittedName>
</protein>
<dbReference type="Proteomes" id="UP000769157">
    <property type="component" value="Unassembled WGS sequence"/>
</dbReference>
<comment type="caution">
    <text evidence="1">The sequence shown here is derived from an EMBL/GenBank/DDBJ whole genome shotgun (WGS) entry which is preliminary data.</text>
</comment>
<dbReference type="RefSeq" id="XP_046059525.1">
    <property type="nucleotide sequence ID" value="XM_046206896.1"/>
</dbReference>
<sequence>MLVPFGINFNGLCHLVLNTIHNRIDLLHSCSDRLLGTSNLELGRLVVAFFSQTLDVGTSLDRQVFHLFARLSNQPWQNTVWNLQGLTETIVLFVLPKLPQFFLSFGDTLRRTCNDNLVLVTRGILEWELDVDVVLLVESVDVNSRRSDEFTVVFLLNLQNNSLFVHPFLCKLAQFLFTLVDIALQSCQLDLSLIANSGIFTFEDVDLDIELVLQALKMSSLLTNKSRELAGWELNCVVVLGGSLVVLDFVNCLFQLVNNLGDLVLVANNKELISTGFLTVLVKFDINGGPIF</sequence>